<comment type="caution">
    <text evidence="1">The sequence shown here is derived from an EMBL/GenBank/DDBJ whole genome shotgun (WGS) entry which is preliminary data.</text>
</comment>
<protein>
    <submittedName>
        <fullName evidence="1">Uncharacterized protein</fullName>
    </submittedName>
</protein>
<gene>
    <name evidence="1" type="ORF">CYCCA115_LOCUS1880</name>
</gene>
<evidence type="ECO:0000313" key="2">
    <source>
        <dbReference type="Proteomes" id="UP001295423"/>
    </source>
</evidence>
<keyword evidence="2" id="KW-1185">Reference proteome</keyword>
<proteinExistence type="predicted"/>
<name>A0AAD2CGT6_9STRA</name>
<dbReference type="AlphaFoldDB" id="A0AAD2CGT6"/>
<dbReference type="EMBL" id="CAKOGP040000113">
    <property type="protein sequence ID" value="CAJ1930257.1"/>
    <property type="molecule type" value="Genomic_DNA"/>
</dbReference>
<accession>A0AAD2CGT6</accession>
<reference evidence="1" key="1">
    <citation type="submission" date="2023-08" db="EMBL/GenBank/DDBJ databases">
        <authorList>
            <person name="Audoor S."/>
            <person name="Bilcke G."/>
        </authorList>
    </citation>
    <scope>NUCLEOTIDE SEQUENCE</scope>
</reference>
<dbReference type="Proteomes" id="UP001295423">
    <property type="component" value="Unassembled WGS sequence"/>
</dbReference>
<organism evidence="1 2">
    <name type="scientific">Cylindrotheca closterium</name>
    <dbReference type="NCBI Taxonomy" id="2856"/>
    <lineage>
        <taxon>Eukaryota</taxon>
        <taxon>Sar</taxon>
        <taxon>Stramenopiles</taxon>
        <taxon>Ochrophyta</taxon>
        <taxon>Bacillariophyta</taxon>
        <taxon>Bacillariophyceae</taxon>
        <taxon>Bacillariophycidae</taxon>
        <taxon>Bacillariales</taxon>
        <taxon>Bacillariaceae</taxon>
        <taxon>Cylindrotheca</taxon>
    </lineage>
</organism>
<sequence length="216" mass="22909">MSLPDDASHSKEEEHEVSELNIDAEMIMESIVRVSFAGLGGSLVGLGQKRRLETMRVLTGAAATAAARRRRSPMTSQLNMPWTMALSCMAFCGVVETCRLTSPSSIVLQSLESRKMEPFGKSEASRSAAITISDFTIGGAVAGIAGSFGKTSQKRIPVAALRGSGRFFGFGPGLALGMIAGAFQAAADYSINYLEMTAALEKETLAKPQVSEENVH</sequence>
<evidence type="ECO:0000313" key="1">
    <source>
        <dbReference type="EMBL" id="CAJ1930257.1"/>
    </source>
</evidence>